<evidence type="ECO:0000256" key="2">
    <source>
        <dbReference type="ARBA" id="ARBA00022475"/>
    </source>
</evidence>
<dbReference type="InterPro" id="IPR017452">
    <property type="entry name" value="GPCR_Rhodpsn_7TM"/>
</dbReference>
<feature type="transmembrane region" description="Helical" evidence="11">
    <location>
        <begin position="213"/>
        <end position="235"/>
    </location>
</feature>
<dbReference type="GO" id="GO:0005886">
    <property type="term" value="C:plasma membrane"/>
    <property type="evidence" value="ECO:0007669"/>
    <property type="project" value="UniProtKB-SubCell"/>
</dbReference>
<organism evidence="13 14">
    <name type="scientific">Atlantisia rogersi</name>
    <name type="common">Inaccessible Island rail</name>
    <dbReference type="NCBI Taxonomy" id="2478892"/>
    <lineage>
        <taxon>Eukaryota</taxon>
        <taxon>Metazoa</taxon>
        <taxon>Chordata</taxon>
        <taxon>Craniata</taxon>
        <taxon>Vertebrata</taxon>
        <taxon>Euteleostomi</taxon>
        <taxon>Archelosauria</taxon>
        <taxon>Archosauria</taxon>
        <taxon>Dinosauria</taxon>
        <taxon>Saurischia</taxon>
        <taxon>Theropoda</taxon>
        <taxon>Coelurosauria</taxon>
        <taxon>Aves</taxon>
        <taxon>Neognathae</taxon>
        <taxon>Neoaves</taxon>
        <taxon>Gruiformes</taxon>
        <taxon>Rallidae</taxon>
        <taxon>Atlantisia</taxon>
    </lineage>
</organism>
<feature type="transmembrane region" description="Helical" evidence="11">
    <location>
        <begin position="131"/>
        <end position="152"/>
    </location>
</feature>
<accession>A0A7L3WTD4</accession>
<dbReference type="InterPro" id="IPR000276">
    <property type="entry name" value="GPCR_Rhodpsn"/>
</dbReference>
<evidence type="ECO:0000256" key="10">
    <source>
        <dbReference type="RuleBase" id="RU000688"/>
    </source>
</evidence>
<evidence type="ECO:0000256" key="8">
    <source>
        <dbReference type="ARBA" id="ARBA00023180"/>
    </source>
</evidence>
<keyword evidence="9 10" id="KW-0807">Transducer</keyword>
<evidence type="ECO:0000259" key="12">
    <source>
        <dbReference type="PROSITE" id="PS50262"/>
    </source>
</evidence>
<comment type="subcellular location">
    <subcellularLocation>
        <location evidence="1">Cell membrane</location>
        <topology evidence="1">Multi-pass membrane protein</topology>
    </subcellularLocation>
</comment>
<dbReference type="GO" id="GO:0004949">
    <property type="term" value="F:cannabinoid receptor activity"/>
    <property type="evidence" value="ECO:0007669"/>
    <property type="project" value="TreeGrafter"/>
</dbReference>
<evidence type="ECO:0000256" key="6">
    <source>
        <dbReference type="ARBA" id="ARBA00023136"/>
    </source>
</evidence>
<dbReference type="Pfam" id="PF00001">
    <property type="entry name" value="7tm_1"/>
    <property type="match status" value="1"/>
</dbReference>
<evidence type="ECO:0000256" key="5">
    <source>
        <dbReference type="ARBA" id="ARBA00023040"/>
    </source>
</evidence>
<evidence type="ECO:0000256" key="11">
    <source>
        <dbReference type="SAM" id="Phobius"/>
    </source>
</evidence>
<dbReference type="PRINTS" id="PR00237">
    <property type="entry name" value="GPCRRHODOPSN"/>
</dbReference>
<dbReference type="SUPFAM" id="SSF81321">
    <property type="entry name" value="Family A G protein-coupled receptor-like"/>
    <property type="match status" value="1"/>
</dbReference>
<keyword evidence="8" id="KW-0325">Glycoprotein</keyword>
<evidence type="ECO:0000313" key="13">
    <source>
        <dbReference type="EMBL" id="NXV79381.1"/>
    </source>
</evidence>
<comment type="similarity">
    <text evidence="10">Belongs to the G-protein coupled receptor 1 family.</text>
</comment>
<evidence type="ECO:0000256" key="4">
    <source>
        <dbReference type="ARBA" id="ARBA00022989"/>
    </source>
</evidence>
<feature type="transmembrane region" description="Helical" evidence="11">
    <location>
        <begin position="172"/>
        <end position="193"/>
    </location>
</feature>
<keyword evidence="7 10" id="KW-0675">Receptor</keyword>
<evidence type="ECO:0000313" key="14">
    <source>
        <dbReference type="Proteomes" id="UP000518911"/>
    </source>
</evidence>
<keyword evidence="5 10" id="KW-0297">G-protein coupled receptor</keyword>
<feature type="transmembrane region" description="Helical" evidence="11">
    <location>
        <begin position="92"/>
        <end position="110"/>
    </location>
</feature>
<dbReference type="Proteomes" id="UP000518911">
    <property type="component" value="Unassembled WGS sequence"/>
</dbReference>
<name>A0A7L3WTD4_9GRUI</name>
<feature type="domain" description="G-protein coupled receptors family 1 profile" evidence="12">
    <location>
        <begin position="35"/>
        <end position="275"/>
    </location>
</feature>
<dbReference type="GO" id="GO:0007200">
    <property type="term" value="P:phospholipase C-activating G protein-coupled receptor signaling pathway"/>
    <property type="evidence" value="ECO:0007669"/>
    <property type="project" value="TreeGrafter"/>
</dbReference>
<feature type="transmembrane region" description="Helical" evidence="11">
    <location>
        <begin position="54"/>
        <end position="72"/>
    </location>
</feature>
<dbReference type="AlphaFoldDB" id="A0A7L3WTD4"/>
<dbReference type="PANTHER" id="PTHR24232:SF56">
    <property type="entry name" value="G-PROTEIN COUPLED RECEPTOR 55"/>
    <property type="match status" value="1"/>
</dbReference>
<protein>
    <submittedName>
        <fullName evidence="13">GPR55 protein</fullName>
    </submittedName>
</protein>
<dbReference type="EMBL" id="VZUJ01094137">
    <property type="protein sequence ID" value="NXV79381.1"/>
    <property type="molecule type" value="Genomic_DNA"/>
</dbReference>
<keyword evidence="2" id="KW-1003">Cell membrane</keyword>
<feature type="transmembrane region" description="Helical" evidence="11">
    <location>
        <begin position="255"/>
        <end position="278"/>
    </location>
</feature>
<evidence type="ECO:0000256" key="9">
    <source>
        <dbReference type="ARBA" id="ARBA00023224"/>
    </source>
</evidence>
<gene>
    <name evidence="13" type="primary">Gpr55</name>
    <name evidence="13" type="ORF">ATLROG_R10291</name>
</gene>
<dbReference type="OrthoDB" id="9447539at2759"/>
<dbReference type="PANTHER" id="PTHR24232">
    <property type="entry name" value="G-PROTEIN COUPLED RECEPTOR"/>
    <property type="match status" value="1"/>
</dbReference>
<proteinExistence type="inferred from homology"/>
<comment type="caution">
    <text evidence="13">The sequence shown here is derived from an EMBL/GenBank/DDBJ whole genome shotgun (WGS) entry which is preliminary data.</text>
</comment>
<keyword evidence="6 11" id="KW-0472">Membrane</keyword>
<dbReference type="PROSITE" id="PS50262">
    <property type="entry name" value="G_PROTEIN_RECEP_F1_2"/>
    <property type="match status" value="1"/>
</dbReference>
<sequence>MTNSSRKCNFTDIDNLAAILRFSMSIPTFIIGMIFNILALFIFCFCWKNQTRTSVYMINLAIADVLLLLSLPFKMHYSSTEAPGVLCASIQFLYFINTYVSIYTIVGITVDRYICLKYPFIGRAHQSPTPAVFYCIVIWVVTAAFSSTMYKFHSQASMKCFNMSDQAWNTPLIASVEILGFVLPLIVMVFCSAQNIQVLRNLTGEARRSESSLRVIINLVVFLVCFTPVHLAIFLQCLVRQHMIPNCILQRNISLFIQVSMIVANFNCWLDAIFYYFAGAGFRKNINLSMI</sequence>
<keyword evidence="14" id="KW-1185">Reference proteome</keyword>
<feature type="transmembrane region" description="Helical" evidence="11">
    <location>
        <begin position="26"/>
        <end position="47"/>
    </location>
</feature>
<dbReference type="Gene3D" id="1.20.1070.10">
    <property type="entry name" value="Rhodopsin 7-helix transmembrane proteins"/>
    <property type="match status" value="1"/>
</dbReference>
<feature type="non-terminal residue" evidence="13">
    <location>
        <position position="1"/>
    </location>
</feature>
<evidence type="ECO:0000256" key="7">
    <source>
        <dbReference type="ARBA" id="ARBA00023170"/>
    </source>
</evidence>
<keyword evidence="3 10" id="KW-0812">Transmembrane</keyword>
<dbReference type="FunFam" id="1.20.1070.10:FF:000142">
    <property type="entry name" value="G protein-coupled receptor 55"/>
    <property type="match status" value="1"/>
</dbReference>
<dbReference type="PROSITE" id="PS00237">
    <property type="entry name" value="G_PROTEIN_RECEP_F1_1"/>
    <property type="match status" value="1"/>
</dbReference>
<evidence type="ECO:0000256" key="3">
    <source>
        <dbReference type="ARBA" id="ARBA00022692"/>
    </source>
</evidence>
<evidence type="ECO:0000256" key="1">
    <source>
        <dbReference type="ARBA" id="ARBA00004651"/>
    </source>
</evidence>
<keyword evidence="4 11" id="KW-1133">Transmembrane helix</keyword>
<dbReference type="GO" id="GO:0035025">
    <property type="term" value="P:positive regulation of Rho protein signal transduction"/>
    <property type="evidence" value="ECO:0007669"/>
    <property type="project" value="TreeGrafter"/>
</dbReference>
<reference evidence="13 14" key="1">
    <citation type="submission" date="2019-09" db="EMBL/GenBank/DDBJ databases">
        <title>Bird 10,000 Genomes (B10K) Project - Family phase.</title>
        <authorList>
            <person name="Zhang G."/>
        </authorList>
    </citation>
    <scope>NUCLEOTIDE SEQUENCE [LARGE SCALE GENOMIC DNA]</scope>
    <source>
        <strain evidence="13">OUT-0055</strain>
        <tissue evidence="13">Blood</tissue>
    </source>
</reference>
<feature type="non-terminal residue" evidence="13">
    <location>
        <position position="291"/>
    </location>
</feature>